<dbReference type="Proteomes" id="UP001234989">
    <property type="component" value="Chromosome 11"/>
</dbReference>
<dbReference type="PANTHER" id="PTHR48449:SF1">
    <property type="entry name" value="DUF1985 DOMAIN-CONTAINING PROTEIN"/>
    <property type="match status" value="1"/>
</dbReference>
<dbReference type="Pfam" id="PF09331">
    <property type="entry name" value="DUF1985"/>
    <property type="match status" value="1"/>
</dbReference>
<dbReference type="GO" id="GO:0004252">
    <property type="term" value="F:serine-type endopeptidase activity"/>
    <property type="evidence" value="ECO:0007669"/>
    <property type="project" value="InterPro"/>
</dbReference>
<evidence type="ECO:0000256" key="1">
    <source>
        <dbReference type="SAM" id="MobiDB-lite"/>
    </source>
</evidence>
<feature type="region of interest" description="Disordered" evidence="1">
    <location>
        <begin position="47"/>
        <end position="75"/>
    </location>
</feature>
<sequence length="747" mass="82982">MSEVPRVQTPSKQLADEALSQRNHFFPVVDAVKDEVVEIEENEKVVQGDGNEEVALGGGGESSSRSRAIGKEVGERSTTDVDFRSEVQHSIPSTPGFVKTFSIDKFQVKMPIDDDTNFGDSVVKSVMGKVFDKFKVILKEQKLETFFRSSCFGLYLDLPENNNARFQMTMVYGLLKRRILYEDEEKKDEIWINYCGMPICFGIKEFAIITGLRCHHAVQPLPIVKPKSTTNKTKKVEGKEKIADDDDLVDIVGKSYKSTNLLKDLESKTLSRKHKESLCLVWFVHAILWAKDTNQIIPASLLKLSRDREEFNNYPWGHESYNLTVKYLLQKLTPKTINLYGFPWAFMAWAFEAIPHLRQQVKDYSEKIVHPWLIPTELESTMPFLLTLGFVRTLPDPKVIDRIKRELDGATSIKREALGGGEEAVRAVGDPVGDVGGGFDGSGGGDELDDVAHYSVSEKGIDHDDGHNIGDFGVSEYGGFTPFRPRATTPPYKSRLQTSVGVASSSLCFTCQCKGCNERHTEIVNRIHALTEAVNSLAPKRGINPSKRVSNSCIPIEIRRRKRAISNALSSIKVIRKVVNPLPHNVRSAVQLKLQKLFWEMPPSSENLWLDDKTGATSVRRINAICIIYSTEPLEVFHGLSLNFHVITMPFMNISMNSARDTYRLGTYVASFAAGSFVKGVSSFGYAPGTARGVVPRARIAVYKFSFDEGAFVSDLIAAMDQASVGAMMKGVLVSASSGNNGPEMGP</sequence>
<evidence type="ECO:0000259" key="2">
    <source>
        <dbReference type="Pfam" id="PF09331"/>
    </source>
</evidence>
<proteinExistence type="predicted"/>
<organism evidence="3 4">
    <name type="scientific">Solanum verrucosum</name>
    <dbReference type="NCBI Taxonomy" id="315347"/>
    <lineage>
        <taxon>Eukaryota</taxon>
        <taxon>Viridiplantae</taxon>
        <taxon>Streptophyta</taxon>
        <taxon>Embryophyta</taxon>
        <taxon>Tracheophyta</taxon>
        <taxon>Spermatophyta</taxon>
        <taxon>Magnoliopsida</taxon>
        <taxon>eudicotyledons</taxon>
        <taxon>Gunneridae</taxon>
        <taxon>Pentapetalae</taxon>
        <taxon>asterids</taxon>
        <taxon>lamiids</taxon>
        <taxon>Solanales</taxon>
        <taxon>Solanaceae</taxon>
        <taxon>Solanoideae</taxon>
        <taxon>Solaneae</taxon>
        <taxon>Solanum</taxon>
    </lineage>
</organism>
<keyword evidence="4" id="KW-1185">Reference proteome</keyword>
<dbReference type="Gene3D" id="3.40.50.200">
    <property type="entry name" value="Peptidase S8/S53 domain"/>
    <property type="match status" value="1"/>
</dbReference>
<dbReference type="GO" id="GO:0006508">
    <property type="term" value="P:proteolysis"/>
    <property type="evidence" value="ECO:0007669"/>
    <property type="project" value="InterPro"/>
</dbReference>
<accession>A0AAF1A095</accession>
<reference evidence="3" key="1">
    <citation type="submission" date="2023-08" db="EMBL/GenBank/DDBJ databases">
        <title>A de novo genome assembly of Solanum verrucosum Schlechtendal, a Mexican diploid species geographically isolated from the other diploid A-genome species in potato relatives.</title>
        <authorList>
            <person name="Hosaka K."/>
        </authorList>
    </citation>
    <scope>NUCLEOTIDE SEQUENCE</scope>
    <source>
        <tissue evidence="3">Young leaves</tissue>
    </source>
</reference>
<dbReference type="SUPFAM" id="SSF52743">
    <property type="entry name" value="Subtilisin-like"/>
    <property type="match status" value="1"/>
</dbReference>
<dbReference type="EMBL" id="CP133622">
    <property type="protein sequence ID" value="WMV55715.1"/>
    <property type="molecule type" value="Genomic_DNA"/>
</dbReference>
<dbReference type="InterPro" id="IPR036852">
    <property type="entry name" value="Peptidase_S8/S53_dom_sf"/>
</dbReference>
<name>A0AAF1A095_SOLVR</name>
<dbReference type="AlphaFoldDB" id="A0AAF1A095"/>
<dbReference type="PANTHER" id="PTHR48449">
    <property type="entry name" value="DUF1985 DOMAIN-CONTAINING PROTEIN"/>
    <property type="match status" value="1"/>
</dbReference>
<gene>
    <name evidence="3" type="ORF">MTR67_049100</name>
</gene>
<evidence type="ECO:0000313" key="4">
    <source>
        <dbReference type="Proteomes" id="UP001234989"/>
    </source>
</evidence>
<dbReference type="InterPro" id="IPR015410">
    <property type="entry name" value="DUF1985"/>
</dbReference>
<protein>
    <recommendedName>
        <fullName evidence="2">DUF1985 domain-containing protein</fullName>
    </recommendedName>
</protein>
<feature type="domain" description="DUF1985" evidence="2">
    <location>
        <begin position="184"/>
        <end position="326"/>
    </location>
</feature>
<evidence type="ECO:0000313" key="3">
    <source>
        <dbReference type="EMBL" id="WMV55715.1"/>
    </source>
</evidence>